<comment type="similarity">
    <text evidence="1">Belongs to the LysR transcriptional regulatory family.</text>
</comment>
<dbReference type="Proteomes" id="UP000031671">
    <property type="component" value="Unassembled WGS sequence"/>
</dbReference>
<dbReference type="GO" id="GO:0006351">
    <property type="term" value="P:DNA-templated transcription"/>
    <property type="evidence" value="ECO:0007669"/>
    <property type="project" value="TreeGrafter"/>
</dbReference>
<organism evidence="6 7">
    <name type="scientific">Vibrio ishigakensis</name>
    <dbReference type="NCBI Taxonomy" id="1481914"/>
    <lineage>
        <taxon>Bacteria</taxon>
        <taxon>Pseudomonadati</taxon>
        <taxon>Pseudomonadota</taxon>
        <taxon>Gammaproteobacteria</taxon>
        <taxon>Vibrionales</taxon>
        <taxon>Vibrionaceae</taxon>
        <taxon>Vibrio</taxon>
    </lineage>
</organism>
<dbReference type="InterPro" id="IPR005119">
    <property type="entry name" value="LysR_subst-bd"/>
</dbReference>
<dbReference type="PANTHER" id="PTHR30537">
    <property type="entry name" value="HTH-TYPE TRANSCRIPTIONAL REGULATOR"/>
    <property type="match status" value="1"/>
</dbReference>
<dbReference type="FunFam" id="1.10.10.10:FF:000001">
    <property type="entry name" value="LysR family transcriptional regulator"/>
    <property type="match status" value="1"/>
</dbReference>
<dbReference type="SUPFAM" id="SSF46785">
    <property type="entry name" value="Winged helix' DNA-binding domain"/>
    <property type="match status" value="1"/>
</dbReference>
<dbReference type="InterPro" id="IPR036388">
    <property type="entry name" value="WH-like_DNA-bd_sf"/>
</dbReference>
<reference evidence="6 7" key="2">
    <citation type="submission" date="2015-01" db="EMBL/GenBank/DDBJ databases">
        <authorList>
            <consortium name="NBRP consortium"/>
            <person name="Sawabe T."/>
            <person name="Meirelles P."/>
            <person name="Feng G."/>
            <person name="Sayaka M."/>
            <person name="Hattori M."/>
            <person name="Ohkuma M."/>
        </authorList>
    </citation>
    <scope>NUCLEOTIDE SEQUENCE [LARGE SCALE GENOMIC DNA]</scope>
    <source>
        <strain evidence="7">JCM 19231</strain>
    </source>
</reference>
<reference evidence="6 7" key="1">
    <citation type="submission" date="2015-01" db="EMBL/GenBank/DDBJ databases">
        <title>Vibrio sp. C1 JCM 19231 whole genome shotgun sequence.</title>
        <authorList>
            <person name="Sawabe T."/>
            <person name="Meirelles P."/>
            <person name="Feng G."/>
            <person name="Sayaka M."/>
            <person name="Hattori M."/>
            <person name="Ohkuma M."/>
        </authorList>
    </citation>
    <scope>NUCLEOTIDE SEQUENCE [LARGE SCALE GENOMIC DNA]</scope>
    <source>
        <strain evidence="7">JCM 19231</strain>
    </source>
</reference>
<evidence type="ECO:0000256" key="1">
    <source>
        <dbReference type="ARBA" id="ARBA00009437"/>
    </source>
</evidence>
<name>A0A0B8NV63_9VIBR</name>
<proteinExistence type="inferred from homology"/>
<evidence type="ECO:0000256" key="3">
    <source>
        <dbReference type="ARBA" id="ARBA00023125"/>
    </source>
</evidence>
<accession>A0A0B8NV63</accession>
<keyword evidence="2" id="KW-0805">Transcription regulation</keyword>
<evidence type="ECO:0000313" key="7">
    <source>
        <dbReference type="Proteomes" id="UP000031671"/>
    </source>
</evidence>
<evidence type="ECO:0000256" key="4">
    <source>
        <dbReference type="ARBA" id="ARBA00023163"/>
    </source>
</evidence>
<dbReference type="PRINTS" id="PR00039">
    <property type="entry name" value="HTHLYSR"/>
</dbReference>
<keyword evidence="4" id="KW-0804">Transcription</keyword>
<dbReference type="InterPro" id="IPR036390">
    <property type="entry name" value="WH_DNA-bd_sf"/>
</dbReference>
<gene>
    <name evidence="6" type="ORF">JCM19231_3308</name>
</gene>
<dbReference type="Gene3D" id="3.40.190.290">
    <property type="match status" value="1"/>
</dbReference>
<dbReference type="InterPro" id="IPR000847">
    <property type="entry name" value="LysR_HTH_N"/>
</dbReference>
<sequence length="294" mass="33156">MLDRVNLTDVRSFVLVAEQESFTKAAELLDVSRSHVSRQITRLEKDLGVTLLTRTTRTLKLTPEGKGLYQRCQGALGNIDQALKISIEDTEELRGQLSVNCVGGYLGEEILVPLVNRFMNDHPGVSINLDFSSHRVDLIADEFDVAFRMGELQDAGFIARKLFDIQMATLASPKYLENHPEITHPKQLAQHRCLIGSVNRWSFIEDATGERFETVVNGNLQCKNGRALINGALHGNGIIRVPTLYCEEALEQGKLVTVFDDWHIPSVPFSMIYHRDKYRTARLSAFIEFVKNNL</sequence>
<dbReference type="CDD" id="cd08422">
    <property type="entry name" value="PBP2_CrgA_like"/>
    <property type="match status" value="1"/>
</dbReference>
<keyword evidence="7" id="KW-1185">Reference proteome</keyword>
<evidence type="ECO:0000313" key="6">
    <source>
        <dbReference type="EMBL" id="GAM57811.1"/>
    </source>
</evidence>
<dbReference type="InterPro" id="IPR058163">
    <property type="entry name" value="LysR-type_TF_proteobact-type"/>
</dbReference>
<dbReference type="Gene3D" id="1.10.10.10">
    <property type="entry name" value="Winged helix-like DNA-binding domain superfamily/Winged helix DNA-binding domain"/>
    <property type="match status" value="1"/>
</dbReference>
<dbReference type="Pfam" id="PF03466">
    <property type="entry name" value="LysR_substrate"/>
    <property type="match status" value="1"/>
</dbReference>
<dbReference type="GO" id="GO:0043565">
    <property type="term" value="F:sequence-specific DNA binding"/>
    <property type="evidence" value="ECO:0007669"/>
    <property type="project" value="TreeGrafter"/>
</dbReference>
<dbReference type="GO" id="GO:0003700">
    <property type="term" value="F:DNA-binding transcription factor activity"/>
    <property type="evidence" value="ECO:0007669"/>
    <property type="project" value="InterPro"/>
</dbReference>
<dbReference type="RefSeq" id="WP_261836474.1">
    <property type="nucleotide sequence ID" value="NZ_AP024882.1"/>
</dbReference>
<protein>
    <submittedName>
        <fullName evidence="6">Transcriptional regulator</fullName>
    </submittedName>
</protein>
<dbReference type="SUPFAM" id="SSF53850">
    <property type="entry name" value="Periplasmic binding protein-like II"/>
    <property type="match status" value="1"/>
</dbReference>
<dbReference type="PROSITE" id="PS50931">
    <property type="entry name" value="HTH_LYSR"/>
    <property type="match status" value="1"/>
</dbReference>
<dbReference type="Pfam" id="PF00126">
    <property type="entry name" value="HTH_1"/>
    <property type="match status" value="1"/>
</dbReference>
<dbReference type="AlphaFoldDB" id="A0A0B8NV63"/>
<comment type="caution">
    <text evidence="6">The sequence shown here is derived from an EMBL/GenBank/DDBJ whole genome shotgun (WGS) entry which is preliminary data.</text>
</comment>
<feature type="domain" description="HTH lysR-type" evidence="5">
    <location>
        <begin position="5"/>
        <end position="62"/>
    </location>
</feature>
<keyword evidence="3" id="KW-0238">DNA-binding</keyword>
<evidence type="ECO:0000259" key="5">
    <source>
        <dbReference type="PROSITE" id="PS50931"/>
    </source>
</evidence>
<evidence type="ECO:0000256" key="2">
    <source>
        <dbReference type="ARBA" id="ARBA00023015"/>
    </source>
</evidence>
<dbReference type="PANTHER" id="PTHR30537:SF5">
    <property type="entry name" value="HTH-TYPE TRANSCRIPTIONAL ACTIVATOR TTDR-RELATED"/>
    <property type="match status" value="1"/>
</dbReference>
<dbReference type="EMBL" id="BBRZ01000065">
    <property type="protein sequence ID" value="GAM57811.1"/>
    <property type="molecule type" value="Genomic_DNA"/>
</dbReference>